<dbReference type="InterPro" id="IPR050425">
    <property type="entry name" value="NAD(P)_dehydrat-like"/>
</dbReference>
<gene>
    <name evidence="3" type="ORF">glysoja_050119</name>
</gene>
<dbReference type="Gene3D" id="3.40.50.720">
    <property type="entry name" value="NAD(P)-binding Rossmann-like Domain"/>
    <property type="match status" value="1"/>
</dbReference>
<accession>A0A0B2QGQ1</accession>
<dbReference type="EMBL" id="KN659077">
    <property type="protein sequence ID" value="KHN19394.1"/>
    <property type="molecule type" value="Genomic_DNA"/>
</dbReference>
<evidence type="ECO:0000256" key="2">
    <source>
        <dbReference type="ARBA" id="ARBA00023002"/>
    </source>
</evidence>
<dbReference type="PANTHER" id="PTHR10366:SF623">
    <property type="entry name" value="CINNAMOYL-COA REDUCTASE-LIKE SNL6"/>
    <property type="match status" value="1"/>
</dbReference>
<dbReference type="Proteomes" id="UP000053555">
    <property type="component" value="Unassembled WGS sequence"/>
</dbReference>
<name>A0A0B2QGQ1_GLYSO</name>
<reference evidence="3" key="1">
    <citation type="submission" date="2014-07" db="EMBL/GenBank/DDBJ databases">
        <title>Identification of a novel salt tolerance gene in wild soybean by whole-genome sequencing.</title>
        <authorList>
            <person name="Lam H.-M."/>
            <person name="Qi X."/>
            <person name="Li M.-W."/>
            <person name="Liu X."/>
            <person name="Xie M."/>
            <person name="Ni M."/>
            <person name="Xu X."/>
        </authorList>
    </citation>
    <scope>NUCLEOTIDE SEQUENCE [LARGE SCALE GENOMIC DNA]</scope>
    <source>
        <tissue evidence="3">Root</tissue>
    </source>
</reference>
<evidence type="ECO:0000313" key="3">
    <source>
        <dbReference type="EMBL" id="KHN19394.1"/>
    </source>
</evidence>
<sequence>MSKTMAERTAWALAMDREVNMVSINAGLLMSSDQHQDLCIQKNPYLRGASEMYEDGVLVTVDLGILVDTHICVYEDISSYGRYLCFNHVINTQHDAVQLAHKTTTPLSCDPGKEFIQQRISNKKLNELMVNFNSSEAVLAPCFAASNEDRRCIKMEALEVGGVVVVVVASEEAEKKQPSLPPEKKSLSWSSVKKLRLVKKWDAHVYHNHVRPLQEKLHN</sequence>
<keyword evidence="2" id="KW-0560">Oxidoreductase</keyword>
<keyword evidence="1" id="KW-0521">NADP</keyword>
<dbReference type="GO" id="GO:0016616">
    <property type="term" value="F:oxidoreductase activity, acting on the CH-OH group of donors, NAD or NADP as acceptor"/>
    <property type="evidence" value="ECO:0007669"/>
    <property type="project" value="TreeGrafter"/>
</dbReference>
<evidence type="ECO:0008006" key="4">
    <source>
        <dbReference type="Google" id="ProtNLM"/>
    </source>
</evidence>
<dbReference type="AlphaFoldDB" id="A0A0B2QGQ1"/>
<proteinExistence type="predicted"/>
<protein>
    <recommendedName>
        <fullName evidence="4">Cinnamoyl-CoA reductase-like SNL6</fullName>
    </recommendedName>
</protein>
<dbReference type="PANTHER" id="PTHR10366">
    <property type="entry name" value="NAD DEPENDENT EPIMERASE/DEHYDRATASE"/>
    <property type="match status" value="1"/>
</dbReference>
<organism evidence="3">
    <name type="scientific">Glycine soja</name>
    <name type="common">Wild soybean</name>
    <dbReference type="NCBI Taxonomy" id="3848"/>
    <lineage>
        <taxon>Eukaryota</taxon>
        <taxon>Viridiplantae</taxon>
        <taxon>Streptophyta</taxon>
        <taxon>Embryophyta</taxon>
        <taxon>Tracheophyta</taxon>
        <taxon>Spermatophyta</taxon>
        <taxon>Magnoliopsida</taxon>
        <taxon>eudicotyledons</taxon>
        <taxon>Gunneridae</taxon>
        <taxon>Pentapetalae</taxon>
        <taxon>rosids</taxon>
        <taxon>fabids</taxon>
        <taxon>Fabales</taxon>
        <taxon>Fabaceae</taxon>
        <taxon>Papilionoideae</taxon>
        <taxon>50 kb inversion clade</taxon>
        <taxon>NPAAA clade</taxon>
        <taxon>indigoferoid/millettioid clade</taxon>
        <taxon>Phaseoleae</taxon>
        <taxon>Glycine</taxon>
        <taxon>Glycine subgen. Soja</taxon>
    </lineage>
</organism>
<evidence type="ECO:0000256" key="1">
    <source>
        <dbReference type="ARBA" id="ARBA00022857"/>
    </source>
</evidence>